<evidence type="ECO:0000259" key="16">
    <source>
        <dbReference type="PROSITE" id="PS50109"/>
    </source>
</evidence>
<dbReference type="PANTHER" id="PTHR45528:SF1">
    <property type="entry name" value="SENSOR HISTIDINE KINASE CPXA"/>
    <property type="match status" value="1"/>
</dbReference>
<dbReference type="FunFam" id="3.30.565.10:FF:000006">
    <property type="entry name" value="Sensor histidine kinase WalK"/>
    <property type="match status" value="1"/>
</dbReference>
<feature type="transmembrane region" description="Helical" evidence="15">
    <location>
        <begin position="7"/>
        <end position="32"/>
    </location>
</feature>
<dbReference type="EMBL" id="LWSG01000010">
    <property type="protein sequence ID" value="OAS87079.1"/>
    <property type="molecule type" value="Genomic_DNA"/>
</dbReference>
<dbReference type="OrthoDB" id="3436at2"/>
<dbReference type="InterPro" id="IPR003594">
    <property type="entry name" value="HATPase_dom"/>
</dbReference>
<dbReference type="PROSITE" id="PS50885">
    <property type="entry name" value="HAMP"/>
    <property type="match status" value="1"/>
</dbReference>
<evidence type="ECO:0000256" key="11">
    <source>
        <dbReference type="ARBA" id="ARBA00022989"/>
    </source>
</evidence>
<dbReference type="SMART" id="SM00388">
    <property type="entry name" value="HisKA"/>
    <property type="match status" value="1"/>
</dbReference>
<sequence>MRIKYIYQLFISHISILIIAFIILSLLFAHYVENLVYENKVNELTVYGENILTEFEQTGQEFVLAQYNQVLSSQNIFFSIFDQQGRIVYPISTTSPRTRITEEDWNKLTNGEKVVTKHNIKWADQEVSLVALPYIGRGGLIGGILLISPISGSREMISEMNQYLLYTVIIALSVSFLLSWILSKIHVNRIQKIRKATSKIAQGDYDAYIPASNFDEIAEMANDFNEMIDQLKSSNEEIDSLEKRRRQFIADVSHELRTPLTTISGVIEGLKNNMIEEDEKEKGIQLVSHETKRLIRLVNENLDYERIRSNQVKLIKERIQLKEVLEVIKDHLLFQAEEKNINLIIQADEQSMVFADYDRLIQILINITKNSIQFTNQGSVWLRGYQTNEETIIEIEDTGIGMDKLEVESIWRRFYKADLSRTSNQFGEFGLGLSIVKRLVELHEGKIELTSERNQGTKFTITIPIKND</sequence>
<dbReference type="PRINTS" id="PR00344">
    <property type="entry name" value="BCTRLSENSOR"/>
</dbReference>
<dbReference type="Gene3D" id="1.10.287.130">
    <property type="match status" value="1"/>
</dbReference>
<evidence type="ECO:0000256" key="14">
    <source>
        <dbReference type="SAM" id="Coils"/>
    </source>
</evidence>
<dbReference type="InterPro" id="IPR003661">
    <property type="entry name" value="HisK_dim/P_dom"/>
</dbReference>
<dbReference type="SUPFAM" id="SSF47384">
    <property type="entry name" value="Homodimeric domain of signal transducing histidine kinase"/>
    <property type="match status" value="1"/>
</dbReference>
<feature type="transmembrane region" description="Helical" evidence="15">
    <location>
        <begin position="163"/>
        <end position="182"/>
    </location>
</feature>
<evidence type="ECO:0000256" key="1">
    <source>
        <dbReference type="ARBA" id="ARBA00000085"/>
    </source>
</evidence>
<dbReference type="FunFam" id="1.10.287.130:FF:000001">
    <property type="entry name" value="Two-component sensor histidine kinase"/>
    <property type="match status" value="1"/>
</dbReference>
<evidence type="ECO:0000256" key="3">
    <source>
        <dbReference type="ARBA" id="ARBA00012438"/>
    </source>
</evidence>
<comment type="caution">
    <text evidence="18">The sequence shown here is derived from an EMBL/GenBank/DDBJ whole genome shotgun (WGS) entry which is preliminary data.</text>
</comment>
<accession>A0A179T1U9</accession>
<dbReference type="CDD" id="cd00082">
    <property type="entry name" value="HisKA"/>
    <property type="match status" value="1"/>
</dbReference>
<keyword evidence="10" id="KW-0067">ATP-binding</keyword>
<dbReference type="InterPro" id="IPR036890">
    <property type="entry name" value="HATPase_C_sf"/>
</dbReference>
<dbReference type="SMART" id="SM00304">
    <property type="entry name" value="HAMP"/>
    <property type="match status" value="1"/>
</dbReference>
<feature type="coiled-coil region" evidence="14">
    <location>
        <begin position="217"/>
        <end position="251"/>
    </location>
</feature>
<reference evidence="19" key="1">
    <citation type="submission" date="2016-04" db="EMBL/GenBank/DDBJ databases">
        <authorList>
            <person name="Lyu Z."/>
            <person name="Lyu W."/>
        </authorList>
    </citation>
    <scope>NUCLEOTIDE SEQUENCE [LARGE SCALE GENOMIC DNA]</scope>
    <source>
        <strain evidence="19">C44</strain>
    </source>
</reference>
<evidence type="ECO:0000256" key="4">
    <source>
        <dbReference type="ARBA" id="ARBA00022475"/>
    </source>
</evidence>
<keyword evidence="9 18" id="KW-0418">Kinase</keyword>
<comment type="catalytic activity">
    <reaction evidence="1">
        <text>ATP + protein L-histidine = ADP + protein N-phospho-L-histidine.</text>
        <dbReference type="EC" id="2.7.13.3"/>
    </reaction>
</comment>
<dbReference type="InterPro" id="IPR004358">
    <property type="entry name" value="Sig_transdc_His_kin-like_C"/>
</dbReference>
<dbReference type="Gene3D" id="3.30.565.10">
    <property type="entry name" value="Histidine kinase-like ATPase, C-terminal domain"/>
    <property type="match status" value="1"/>
</dbReference>
<feature type="domain" description="HAMP" evidence="17">
    <location>
        <begin position="184"/>
        <end position="236"/>
    </location>
</feature>
<dbReference type="InterPro" id="IPR036097">
    <property type="entry name" value="HisK_dim/P_sf"/>
</dbReference>
<dbReference type="Pfam" id="PF00672">
    <property type="entry name" value="HAMP"/>
    <property type="match status" value="1"/>
</dbReference>
<dbReference type="STRING" id="152268.A6K24_20470"/>
<evidence type="ECO:0000313" key="18">
    <source>
        <dbReference type="EMBL" id="OAS87079.1"/>
    </source>
</evidence>
<dbReference type="Gene3D" id="6.10.340.10">
    <property type="match status" value="1"/>
</dbReference>
<evidence type="ECO:0000256" key="8">
    <source>
        <dbReference type="ARBA" id="ARBA00022741"/>
    </source>
</evidence>
<dbReference type="AlphaFoldDB" id="A0A179T1U9"/>
<protein>
    <recommendedName>
        <fullName evidence="3">histidine kinase</fullName>
        <ecNumber evidence="3">2.7.13.3</ecNumber>
    </recommendedName>
</protein>
<keyword evidence="8" id="KW-0547">Nucleotide-binding</keyword>
<dbReference type="InterPro" id="IPR003660">
    <property type="entry name" value="HAMP_dom"/>
</dbReference>
<evidence type="ECO:0000256" key="9">
    <source>
        <dbReference type="ARBA" id="ARBA00022777"/>
    </source>
</evidence>
<proteinExistence type="predicted"/>
<name>A0A179T1U9_9BACI</name>
<dbReference type="EC" id="2.7.13.3" evidence="3"/>
<dbReference type="InterPro" id="IPR005467">
    <property type="entry name" value="His_kinase_dom"/>
</dbReference>
<keyword evidence="14" id="KW-0175">Coiled coil</keyword>
<dbReference type="Proteomes" id="UP000078534">
    <property type="component" value="Unassembled WGS sequence"/>
</dbReference>
<evidence type="ECO:0000313" key="19">
    <source>
        <dbReference type="Proteomes" id="UP000078534"/>
    </source>
</evidence>
<keyword evidence="5" id="KW-0597">Phosphoprotein</keyword>
<evidence type="ECO:0000256" key="10">
    <source>
        <dbReference type="ARBA" id="ARBA00022840"/>
    </source>
</evidence>
<gene>
    <name evidence="18" type="ORF">A6K24_20470</name>
</gene>
<dbReference type="GO" id="GO:0000155">
    <property type="term" value="F:phosphorelay sensor kinase activity"/>
    <property type="evidence" value="ECO:0007669"/>
    <property type="project" value="InterPro"/>
</dbReference>
<keyword evidence="6" id="KW-0808">Transferase</keyword>
<dbReference type="SMART" id="SM00387">
    <property type="entry name" value="HATPase_c"/>
    <property type="match status" value="1"/>
</dbReference>
<dbReference type="SUPFAM" id="SSF55874">
    <property type="entry name" value="ATPase domain of HSP90 chaperone/DNA topoisomerase II/histidine kinase"/>
    <property type="match status" value="1"/>
</dbReference>
<evidence type="ECO:0000256" key="15">
    <source>
        <dbReference type="SAM" id="Phobius"/>
    </source>
</evidence>
<evidence type="ECO:0000256" key="2">
    <source>
        <dbReference type="ARBA" id="ARBA00004651"/>
    </source>
</evidence>
<dbReference type="RefSeq" id="WP_066330278.1">
    <property type="nucleotide sequence ID" value="NZ_LWSG01000010.1"/>
</dbReference>
<evidence type="ECO:0000256" key="6">
    <source>
        <dbReference type="ARBA" id="ARBA00022679"/>
    </source>
</evidence>
<keyword evidence="4" id="KW-1003">Cell membrane</keyword>
<evidence type="ECO:0000259" key="17">
    <source>
        <dbReference type="PROSITE" id="PS50885"/>
    </source>
</evidence>
<organism evidence="18 19">
    <name type="scientific">Metabacillus litoralis</name>
    <dbReference type="NCBI Taxonomy" id="152268"/>
    <lineage>
        <taxon>Bacteria</taxon>
        <taxon>Bacillati</taxon>
        <taxon>Bacillota</taxon>
        <taxon>Bacilli</taxon>
        <taxon>Bacillales</taxon>
        <taxon>Bacillaceae</taxon>
        <taxon>Metabacillus</taxon>
    </lineage>
</organism>
<dbReference type="CDD" id="cd06225">
    <property type="entry name" value="HAMP"/>
    <property type="match status" value="1"/>
</dbReference>
<keyword evidence="19" id="KW-1185">Reference proteome</keyword>
<keyword evidence="12" id="KW-0902">Two-component regulatory system</keyword>
<dbReference type="PROSITE" id="PS50109">
    <property type="entry name" value="HIS_KIN"/>
    <property type="match status" value="1"/>
</dbReference>
<keyword evidence="7 15" id="KW-0812">Transmembrane</keyword>
<keyword evidence="11 15" id="KW-1133">Transmembrane helix</keyword>
<comment type="subcellular location">
    <subcellularLocation>
        <location evidence="2">Cell membrane</location>
        <topology evidence="2">Multi-pass membrane protein</topology>
    </subcellularLocation>
</comment>
<dbReference type="GO" id="GO:0005524">
    <property type="term" value="F:ATP binding"/>
    <property type="evidence" value="ECO:0007669"/>
    <property type="project" value="UniProtKB-KW"/>
</dbReference>
<dbReference type="Pfam" id="PF00512">
    <property type="entry name" value="HisKA"/>
    <property type="match status" value="1"/>
</dbReference>
<evidence type="ECO:0000256" key="12">
    <source>
        <dbReference type="ARBA" id="ARBA00023012"/>
    </source>
</evidence>
<dbReference type="PANTHER" id="PTHR45528">
    <property type="entry name" value="SENSOR HISTIDINE KINASE CPXA"/>
    <property type="match status" value="1"/>
</dbReference>
<dbReference type="InterPro" id="IPR050398">
    <property type="entry name" value="HssS/ArlS-like"/>
</dbReference>
<feature type="domain" description="Histidine kinase" evidence="16">
    <location>
        <begin position="251"/>
        <end position="467"/>
    </location>
</feature>
<dbReference type="Pfam" id="PF02518">
    <property type="entry name" value="HATPase_c"/>
    <property type="match status" value="1"/>
</dbReference>
<evidence type="ECO:0000256" key="5">
    <source>
        <dbReference type="ARBA" id="ARBA00022553"/>
    </source>
</evidence>
<dbReference type="GO" id="GO:0005886">
    <property type="term" value="C:plasma membrane"/>
    <property type="evidence" value="ECO:0007669"/>
    <property type="project" value="UniProtKB-SubCell"/>
</dbReference>
<evidence type="ECO:0000256" key="7">
    <source>
        <dbReference type="ARBA" id="ARBA00022692"/>
    </source>
</evidence>
<dbReference type="SUPFAM" id="SSF158472">
    <property type="entry name" value="HAMP domain-like"/>
    <property type="match status" value="1"/>
</dbReference>
<evidence type="ECO:0000256" key="13">
    <source>
        <dbReference type="ARBA" id="ARBA00023136"/>
    </source>
</evidence>
<keyword evidence="13 15" id="KW-0472">Membrane</keyword>
<feature type="transmembrane region" description="Helical" evidence="15">
    <location>
        <begin position="131"/>
        <end position="151"/>
    </location>
</feature>